<keyword evidence="1" id="KW-0328">Glycosyltransferase</keyword>
<dbReference type="InterPro" id="IPR011916">
    <property type="entry name" value="LipoPS_heptosylTferase-III"/>
</dbReference>
<dbReference type="Proteomes" id="UP001197609">
    <property type="component" value="Unassembled WGS sequence"/>
</dbReference>
<evidence type="ECO:0000256" key="1">
    <source>
        <dbReference type="ARBA" id="ARBA00022676"/>
    </source>
</evidence>
<dbReference type="CDD" id="cd03789">
    <property type="entry name" value="GT9_LPS_heptosyltransferase"/>
    <property type="match status" value="1"/>
</dbReference>
<dbReference type="GO" id="GO:0005829">
    <property type="term" value="C:cytosol"/>
    <property type="evidence" value="ECO:0007669"/>
    <property type="project" value="TreeGrafter"/>
</dbReference>
<evidence type="ECO:0000313" key="3">
    <source>
        <dbReference type="EMBL" id="MBZ0158619.1"/>
    </source>
</evidence>
<dbReference type="InterPro" id="IPR051199">
    <property type="entry name" value="LPS_LOS_Heptosyltrfase"/>
</dbReference>
<dbReference type="GO" id="GO:0008713">
    <property type="term" value="F:ADP-heptose-lipopolysaccharide heptosyltransferase activity"/>
    <property type="evidence" value="ECO:0007669"/>
    <property type="project" value="TreeGrafter"/>
</dbReference>
<dbReference type="InterPro" id="IPR002201">
    <property type="entry name" value="Glyco_trans_9"/>
</dbReference>
<dbReference type="Gene3D" id="3.40.50.2000">
    <property type="entry name" value="Glycogen Phosphorylase B"/>
    <property type="match status" value="2"/>
</dbReference>
<gene>
    <name evidence="3" type="primary">rfaQ</name>
    <name evidence="3" type="ORF">K8G79_00475</name>
</gene>
<sequence>MRCLVLAIRALGDVVLTTPIYRALKSAYPTERLDVVVERPYGELLRGNPYLDTIYEVDRRRNTAKCLNWPAQARLIAALRRERYDVVVDLFSGPRSALMARLTGAGYRIGEDTRHRGRGWLYTHPIPVKREEEHLVVQKLRLIQPLVGEMPAGPIELFLLPGERDEADKRLRAEGAREGAVRVGLFPGAGWAHKQWPAERFAELGDALVAEQDADIVLFGGPHDVAACDAVATRMRHRPLLLCGAYSLRATAARISCMNLFISNDTGPMHMAVALGVPTVALHGPSNVRKYGPWGESVQVVSSHLPCSPCPQQEDTCHLVGRIRQECMLAISVEDVLDAVERLMAAATPLKWLRRERAPVRG</sequence>
<dbReference type="AlphaFoldDB" id="A0AAJ1AFL5"/>
<evidence type="ECO:0000313" key="4">
    <source>
        <dbReference type="Proteomes" id="UP001197609"/>
    </source>
</evidence>
<protein>
    <submittedName>
        <fullName evidence="3">Lipopolysaccharide heptosyltransferase III</fullName>
    </submittedName>
</protein>
<evidence type="ECO:0000256" key="2">
    <source>
        <dbReference type="ARBA" id="ARBA00022679"/>
    </source>
</evidence>
<dbReference type="PANTHER" id="PTHR30160">
    <property type="entry name" value="TETRAACYLDISACCHARIDE 4'-KINASE-RELATED"/>
    <property type="match status" value="1"/>
</dbReference>
<dbReference type="GO" id="GO:0009244">
    <property type="term" value="P:lipopolysaccharide core region biosynthetic process"/>
    <property type="evidence" value="ECO:0007669"/>
    <property type="project" value="TreeGrafter"/>
</dbReference>
<name>A0AAJ1AFL5_9BACT</name>
<reference evidence="3 4" key="1">
    <citation type="journal article" date="2021" name="bioRxiv">
        <title>Unraveling nitrogen, sulfur and carbon metabolic pathways and microbial community transcriptional responses to substrate deprivation and toxicity stresses in a bioreactor mimicking anoxic brackish coastal sediment conditions.</title>
        <authorList>
            <person name="Martins P.D."/>
            <person name="Echeveste M.J."/>
            <person name="Arshad A."/>
            <person name="Kurth J."/>
            <person name="Ouboter H."/>
            <person name="Jetten M.S.M."/>
            <person name="Welte C.U."/>
        </authorList>
    </citation>
    <scope>NUCLEOTIDE SEQUENCE [LARGE SCALE GENOMIC DNA]</scope>
    <source>
        <strain evidence="3">MAG_38</strain>
    </source>
</reference>
<organism evidence="3 4">
    <name type="scientific">Candidatus Methylomirabilis tolerans</name>
    <dbReference type="NCBI Taxonomy" id="3123416"/>
    <lineage>
        <taxon>Bacteria</taxon>
        <taxon>Candidatus Methylomirabilota</taxon>
        <taxon>Candidatus Methylomirabilia</taxon>
        <taxon>Candidatus Methylomirabilales</taxon>
        <taxon>Candidatus Methylomirabilaceae</taxon>
        <taxon>Candidatus Methylomirabilis</taxon>
    </lineage>
</organism>
<dbReference type="PANTHER" id="PTHR30160:SF1">
    <property type="entry name" value="LIPOPOLYSACCHARIDE 1,2-N-ACETYLGLUCOSAMINETRANSFERASE-RELATED"/>
    <property type="match status" value="1"/>
</dbReference>
<dbReference type="Pfam" id="PF01075">
    <property type="entry name" value="Glyco_transf_9"/>
    <property type="match status" value="1"/>
</dbReference>
<proteinExistence type="predicted"/>
<accession>A0AAJ1AFL5</accession>
<keyword evidence="2" id="KW-0808">Transferase</keyword>
<dbReference type="SUPFAM" id="SSF53756">
    <property type="entry name" value="UDP-Glycosyltransferase/glycogen phosphorylase"/>
    <property type="match status" value="1"/>
</dbReference>
<dbReference type="EMBL" id="JAIOIU010000011">
    <property type="protein sequence ID" value="MBZ0158619.1"/>
    <property type="molecule type" value="Genomic_DNA"/>
</dbReference>
<dbReference type="NCBIfam" id="TIGR02201">
    <property type="entry name" value="heptsyl_trn_III"/>
    <property type="match status" value="1"/>
</dbReference>
<comment type="caution">
    <text evidence="3">The sequence shown here is derived from an EMBL/GenBank/DDBJ whole genome shotgun (WGS) entry which is preliminary data.</text>
</comment>